<dbReference type="InterPro" id="IPR001774">
    <property type="entry name" value="DSL"/>
</dbReference>
<evidence type="ECO:0000256" key="3">
    <source>
        <dbReference type="ARBA" id="ARBA00022737"/>
    </source>
</evidence>
<sequence>MDRTNGSAIDQTKLELHMTLYCDTGFFGPACGKRCQAKAGHSYCDSQGNAVCVKGKLPPDCQNDDPCLLNPCAEGAECKNLEDGGRQCICEAEDTSRCYGYKACEPNPCLNGGECTLSSTNRFKHDCLCPMGFAGANCAVPWHGIAITIILLIQMLICATFIICKFRKKTAKEIAIRELTDRRQEEFGRATALRATGSEDGGYMEPYDVYQVNESETGKWSYEYTDLPALLADKTAIEYDLPVPPTPPA</sequence>
<dbReference type="AlphaFoldDB" id="A0ABD2QG58"/>
<comment type="caution">
    <text evidence="5">Lacks conserved residue(s) required for the propagation of feature annotation.</text>
</comment>
<evidence type="ECO:0000259" key="7">
    <source>
        <dbReference type="PROSITE" id="PS50026"/>
    </source>
</evidence>
<evidence type="ECO:0000256" key="6">
    <source>
        <dbReference type="SAM" id="Phobius"/>
    </source>
</evidence>
<organism evidence="8 9">
    <name type="scientific">Cichlidogyrus casuarinus</name>
    <dbReference type="NCBI Taxonomy" id="1844966"/>
    <lineage>
        <taxon>Eukaryota</taxon>
        <taxon>Metazoa</taxon>
        <taxon>Spiralia</taxon>
        <taxon>Lophotrochozoa</taxon>
        <taxon>Platyhelminthes</taxon>
        <taxon>Monogenea</taxon>
        <taxon>Monopisthocotylea</taxon>
        <taxon>Dactylogyridea</taxon>
        <taxon>Ancyrocephalidae</taxon>
        <taxon>Cichlidogyrus</taxon>
    </lineage>
</organism>
<keyword evidence="9" id="KW-1185">Reference proteome</keyword>
<keyword evidence="6" id="KW-0472">Membrane</keyword>
<evidence type="ECO:0000313" key="8">
    <source>
        <dbReference type="EMBL" id="KAL3318527.1"/>
    </source>
</evidence>
<dbReference type="SMART" id="SM00051">
    <property type="entry name" value="DSL"/>
    <property type="match status" value="1"/>
</dbReference>
<keyword evidence="6" id="KW-0812">Transmembrane</keyword>
<feature type="domain" description="EGF-like" evidence="7">
    <location>
        <begin position="100"/>
        <end position="139"/>
    </location>
</feature>
<dbReference type="PANTHER" id="PTHR24033:SF151">
    <property type="entry name" value="NOTCH 2"/>
    <property type="match status" value="1"/>
</dbReference>
<proteinExistence type="predicted"/>
<dbReference type="PROSITE" id="PS50026">
    <property type="entry name" value="EGF_3"/>
    <property type="match status" value="2"/>
</dbReference>
<gene>
    <name evidence="8" type="ORF">Ciccas_002805</name>
</gene>
<dbReference type="Gene3D" id="2.10.25.10">
    <property type="entry name" value="Laminin"/>
    <property type="match status" value="1"/>
</dbReference>
<accession>A0ABD2QG58</accession>
<dbReference type="InterPro" id="IPR000742">
    <property type="entry name" value="EGF"/>
</dbReference>
<dbReference type="EMBL" id="JBJKFK010000233">
    <property type="protein sequence ID" value="KAL3318527.1"/>
    <property type="molecule type" value="Genomic_DNA"/>
</dbReference>
<dbReference type="PROSITE" id="PS00022">
    <property type="entry name" value="EGF_1"/>
    <property type="match status" value="1"/>
</dbReference>
<keyword evidence="3" id="KW-0677">Repeat</keyword>
<keyword evidence="4 5" id="KW-1015">Disulfide bond</keyword>
<feature type="transmembrane region" description="Helical" evidence="6">
    <location>
        <begin position="142"/>
        <end position="164"/>
    </location>
</feature>
<keyword evidence="2 5" id="KW-0245">EGF-like domain</keyword>
<evidence type="ECO:0000256" key="5">
    <source>
        <dbReference type="PROSITE-ProRule" id="PRU00076"/>
    </source>
</evidence>
<feature type="disulfide bond" evidence="5">
    <location>
        <begin position="129"/>
        <end position="138"/>
    </location>
</feature>
<dbReference type="InterPro" id="IPR051830">
    <property type="entry name" value="NOTCH_homolog"/>
</dbReference>
<evidence type="ECO:0000256" key="4">
    <source>
        <dbReference type="ARBA" id="ARBA00023157"/>
    </source>
</evidence>
<comment type="caution">
    <text evidence="8">The sequence shown here is derived from an EMBL/GenBank/DDBJ whole genome shotgun (WGS) entry which is preliminary data.</text>
</comment>
<reference evidence="8 9" key="1">
    <citation type="submission" date="2024-11" db="EMBL/GenBank/DDBJ databases">
        <title>Adaptive evolution of stress response genes in parasites aligns with host niche diversity.</title>
        <authorList>
            <person name="Hahn C."/>
            <person name="Resl P."/>
        </authorList>
    </citation>
    <scope>NUCLEOTIDE SEQUENCE [LARGE SCALE GENOMIC DNA]</scope>
    <source>
        <strain evidence="8">EGGRZ-B1_66</strain>
        <tissue evidence="8">Body</tissue>
    </source>
</reference>
<keyword evidence="1" id="KW-0217">Developmental protein</keyword>
<dbReference type="PROSITE" id="PS01186">
    <property type="entry name" value="EGF_2"/>
    <property type="match status" value="1"/>
</dbReference>
<dbReference type="Gene3D" id="2.10.25.140">
    <property type="match status" value="1"/>
</dbReference>
<dbReference type="Proteomes" id="UP001626550">
    <property type="component" value="Unassembled WGS sequence"/>
</dbReference>
<dbReference type="PANTHER" id="PTHR24033">
    <property type="entry name" value="EGF-LIKE DOMAIN-CONTAINING PROTEIN"/>
    <property type="match status" value="1"/>
</dbReference>
<feature type="domain" description="EGF-like" evidence="7">
    <location>
        <begin position="63"/>
        <end position="99"/>
    </location>
</feature>
<dbReference type="SMART" id="SM00181">
    <property type="entry name" value="EGF"/>
    <property type="match status" value="2"/>
</dbReference>
<evidence type="ECO:0000256" key="1">
    <source>
        <dbReference type="ARBA" id="ARBA00022473"/>
    </source>
</evidence>
<evidence type="ECO:0000256" key="2">
    <source>
        <dbReference type="ARBA" id="ARBA00022536"/>
    </source>
</evidence>
<evidence type="ECO:0000313" key="9">
    <source>
        <dbReference type="Proteomes" id="UP001626550"/>
    </source>
</evidence>
<name>A0ABD2QG58_9PLAT</name>
<dbReference type="Pfam" id="PF00008">
    <property type="entry name" value="EGF"/>
    <property type="match status" value="1"/>
</dbReference>
<protein>
    <recommendedName>
        <fullName evidence="7">EGF-like domain-containing protein</fullName>
    </recommendedName>
</protein>
<dbReference type="SUPFAM" id="SSF57196">
    <property type="entry name" value="EGF/Laminin"/>
    <property type="match status" value="1"/>
</dbReference>
<keyword evidence="6" id="KW-1133">Transmembrane helix</keyword>
<dbReference type="Pfam" id="PF01414">
    <property type="entry name" value="DSL"/>
    <property type="match status" value="1"/>
</dbReference>